<keyword evidence="11" id="KW-0560">Oxidoreductase</keyword>
<comment type="cofactor">
    <cofactor evidence="7">
        <name>Cu cation</name>
        <dbReference type="ChEBI" id="CHEBI:23378"/>
    </cofactor>
    <text evidence="7">Binds 1 copper ion per subunit.</text>
</comment>
<dbReference type="InterPro" id="IPR000923">
    <property type="entry name" value="BlueCu_1"/>
</dbReference>
<evidence type="ECO:0000256" key="1">
    <source>
        <dbReference type="ARBA" id="ARBA00004418"/>
    </source>
</evidence>
<accession>A0A654LY23</accession>
<evidence type="ECO:0000313" key="11">
    <source>
        <dbReference type="EMBL" id="ALI35179.1"/>
    </source>
</evidence>
<dbReference type="SUPFAM" id="SSF50952">
    <property type="entry name" value="Soluble quinoprotein glucose dehydrogenase"/>
    <property type="match status" value="1"/>
</dbReference>
<evidence type="ECO:0000256" key="7">
    <source>
        <dbReference type="PIRSR" id="PIRSR602386-1"/>
    </source>
</evidence>
<keyword evidence="3 7" id="KW-0479">Metal-binding</keyword>
<keyword evidence="2" id="KW-0813">Transport</keyword>
<dbReference type="GO" id="GO:0009055">
    <property type="term" value="F:electron transfer activity"/>
    <property type="evidence" value="ECO:0007669"/>
    <property type="project" value="InterPro"/>
</dbReference>
<dbReference type="SUPFAM" id="SSF49503">
    <property type="entry name" value="Cupredoxins"/>
    <property type="match status" value="1"/>
</dbReference>
<evidence type="ECO:0000256" key="4">
    <source>
        <dbReference type="ARBA" id="ARBA00022764"/>
    </source>
</evidence>
<dbReference type="EMBL" id="CP012850">
    <property type="protein sequence ID" value="ALI35179.1"/>
    <property type="molecule type" value="Genomic_DNA"/>
</dbReference>
<dbReference type="InterPro" id="IPR002386">
    <property type="entry name" value="Amicyanin/Pseudoazurin"/>
</dbReference>
<dbReference type="AlphaFoldDB" id="A0A654LY23"/>
<feature type="domain" description="Blue (type 1) copper" evidence="9">
    <location>
        <begin position="476"/>
        <end position="557"/>
    </location>
</feature>
<keyword evidence="5" id="KW-0249">Electron transport</keyword>
<dbReference type="PRINTS" id="PR00155">
    <property type="entry name" value="AMICYANIN"/>
</dbReference>
<evidence type="ECO:0000256" key="2">
    <source>
        <dbReference type="ARBA" id="ARBA00022448"/>
    </source>
</evidence>
<dbReference type="Proteomes" id="UP000058925">
    <property type="component" value="Chromosome"/>
</dbReference>
<evidence type="ECO:0000256" key="8">
    <source>
        <dbReference type="SAM" id="MobiDB-lite"/>
    </source>
</evidence>
<dbReference type="InterPro" id="IPR012938">
    <property type="entry name" value="Glc/Sorbosone_DH"/>
</dbReference>
<comment type="subcellular location">
    <subcellularLocation>
        <location evidence="1">Periplasm</location>
    </subcellularLocation>
</comment>
<dbReference type="InterPro" id="IPR008972">
    <property type="entry name" value="Cupredoxin"/>
</dbReference>
<dbReference type="InterPro" id="IPR011041">
    <property type="entry name" value="Quinoprot_gluc/sorb_DH_b-prop"/>
</dbReference>
<feature type="compositionally biased region" description="Acidic residues" evidence="8">
    <location>
        <begin position="568"/>
        <end position="578"/>
    </location>
</feature>
<keyword evidence="12" id="KW-1185">Reference proteome</keyword>
<proteinExistence type="predicted"/>
<dbReference type="PANTHER" id="PTHR19328">
    <property type="entry name" value="HEDGEHOG-INTERACTING PROTEIN"/>
    <property type="match status" value="1"/>
</dbReference>
<dbReference type="Pfam" id="PF07995">
    <property type="entry name" value="GSDH"/>
    <property type="match status" value="1"/>
</dbReference>
<feature type="domain" description="Glucose/Sorbosone dehydrogenase" evidence="10">
    <location>
        <begin position="60"/>
        <end position="429"/>
    </location>
</feature>
<dbReference type="KEGG" id="taa:NMY3_00974"/>
<dbReference type="EC" id="1.1.5.2" evidence="11"/>
<dbReference type="GO" id="GO:0005507">
    <property type="term" value="F:copper ion binding"/>
    <property type="evidence" value="ECO:0007669"/>
    <property type="project" value="InterPro"/>
</dbReference>
<dbReference type="Gene3D" id="2.60.40.420">
    <property type="entry name" value="Cupredoxins - blue copper proteins"/>
    <property type="match status" value="1"/>
</dbReference>
<evidence type="ECO:0000259" key="9">
    <source>
        <dbReference type="Pfam" id="PF00127"/>
    </source>
</evidence>
<feature type="binding site" evidence="7">
    <location>
        <position position="503"/>
    </location>
    <ligand>
        <name>Cu cation</name>
        <dbReference type="ChEBI" id="CHEBI:23378"/>
    </ligand>
</feature>
<evidence type="ECO:0000256" key="3">
    <source>
        <dbReference type="ARBA" id="ARBA00022723"/>
    </source>
</evidence>
<dbReference type="GO" id="GO:0042597">
    <property type="term" value="C:periplasmic space"/>
    <property type="evidence" value="ECO:0007669"/>
    <property type="project" value="UniProtKB-SubCell"/>
</dbReference>
<dbReference type="InterPro" id="IPR011042">
    <property type="entry name" value="6-blade_b-propeller_TolB-like"/>
</dbReference>
<organism evidence="11 12">
    <name type="scientific">Candidatus Nitrosocosmicus oleophilus</name>
    <dbReference type="NCBI Taxonomy" id="1353260"/>
    <lineage>
        <taxon>Archaea</taxon>
        <taxon>Nitrososphaerota</taxon>
        <taxon>Nitrososphaeria</taxon>
        <taxon>Nitrososphaerales</taxon>
        <taxon>Nitrososphaeraceae</taxon>
        <taxon>Candidatus Nitrosocosmicus</taxon>
    </lineage>
</organism>
<evidence type="ECO:0000259" key="10">
    <source>
        <dbReference type="Pfam" id="PF07995"/>
    </source>
</evidence>
<dbReference type="GO" id="GO:0008876">
    <property type="term" value="F:quinoprotein glucose dehydrogenase activity"/>
    <property type="evidence" value="ECO:0007669"/>
    <property type="project" value="UniProtKB-EC"/>
</dbReference>
<keyword evidence="6 7" id="KW-0186">Copper</keyword>
<feature type="binding site" evidence="7">
    <location>
        <position position="547"/>
    </location>
    <ligand>
        <name>Cu cation</name>
        <dbReference type="ChEBI" id="CHEBI:23378"/>
    </ligand>
</feature>
<feature type="region of interest" description="Disordered" evidence="8">
    <location>
        <begin position="556"/>
        <end position="578"/>
    </location>
</feature>
<protein>
    <submittedName>
        <fullName evidence="11">Quinoprotein glucose dehydrogenase B</fullName>
        <ecNumber evidence="11">1.1.5.2</ecNumber>
    </submittedName>
</protein>
<feature type="binding site" evidence="7">
    <location>
        <position position="544"/>
    </location>
    <ligand>
        <name>Cu cation</name>
        <dbReference type="ChEBI" id="CHEBI:23378"/>
    </ligand>
</feature>
<gene>
    <name evidence="11" type="primary">gdhB_4</name>
    <name evidence="11" type="ORF">NMY3_00974</name>
</gene>
<sequence length="578" mass="62509">MFHRTKLLISFFAISLILLSTISSSYVQVSYGAYAKAPLSPTGPTVNDDTLTVEKVADGLEFPTSMAFLGPNDILVTEKTTGKVMRVTNGFVLPQPVLDVPVASAIERGLLGIAVSKQTDGKTYVFLSYTESGNGVDGSDVDALIDPLGNRLYRYEFVDGRLINPVLLLDLTAIPVNGRGEHNGGKIRIGPDNNVYYLIGEVGGHRTQAQNIIDGPAPNGLGGVLRITQDGGIVDPGDPIFGEGLPLNVYYAMGIRNSFGIDFDPLTGNLWDTENGPVAADEINLVFPGFNSGWEQIQGYVDKDLLEHGTTEADLVYFGKSQYADPKFVWDTTIGVTALKFLNSHRLGDQFANNMFVGDINNGLLYRFTLNEERDAIFINDTYVGNTELLQDNEVDEPKENQPLIFGQGFGGITDIQVGPDGYLYVLSYTGSIYRILPISDSIESKPQPSLPPTSPPQNGTLASKTVSAVILGIDGDNSYSPNPIEIESGQTVTWFNGDTISHTVTSGQDGDLDEGNLFDSDAIIPNQSYSLTFDTPGEFDYYCIYHPTMVGEVIVNGPGTSSSTSEDSSDEESDEED</sequence>
<evidence type="ECO:0000256" key="5">
    <source>
        <dbReference type="ARBA" id="ARBA00022982"/>
    </source>
</evidence>
<dbReference type="Gene3D" id="2.120.10.30">
    <property type="entry name" value="TolB, C-terminal domain"/>
    <property type="match status" value="1"/>
</dbReference>
<name>A0A654LY23_9ARCH</name>
<keyword evidence="4" id="KW-0574">Periplasm</keyword>
<evidence type="ECO:0000256" key="6">
    <source>
        <dbReference type="ARBA" id="ARBA00023008"/>
    </source>
</evidence>
<evidence type="ECO:0000313" key="12">
    <source>
        <dbReference type="Proteomes" id="UP000058925"/>
    </source>
</evidence>
<reference evidence="12" key="1">
    <citation type="submission" date="2015-10" db="EMBL/GenBank/DDBJ databases">
        <title>Niche specialization of a soil ammonia-oxidizing archaeon, Candidatus Nitrosocosmicus oleophilus.</title>
        <authorList>
            <person name="Jung M.-Y."/>
            <person name="Rhee S.-K."/>
        </authorList>
    </citation>
    <scope>NUCLEOTIDE SEQUENCE [LARGE SCALE GENOMIC DNA]</scope>
    <source>
        <strain evidence="12">MY3</strain>
    </source>
</reference>
<dbReference type="PANTHER" id="PTHR19328:SF75">
    <property type="entry name" value="ALDOSE SUGAR DEHYDROGENASE YLII"/>
    <property type="match status" value="1"/>
</dbReference>
<dbReference type="Pfam" id="PF00127">
    <property type="entry name" value="Copper-bind"/>
    <property type="match status" value="1"/>
</dbReference>